<name>A0A815C086_ADIRI</name>
<dbReference type="OrthoDB" id="10012240at2759"/>
<sequence>MFSFKLSTQLFLLCISSTLILGESLLNRATPNWIGVFDATNGCDRTVCCCPTGSINLSPVQTTKLRVQANFDGTCPQKPLFVDSTIDMPTTFTTVISFLQEPVTVRLSDDSQRITFVNAIAPICNGDAIRKNGARLSTEINSIFFVMVTALLILKQFVF</sequence>
<evidence type="ECO:0000313" key="2">
    <source>
        <dbReference type="EMBL" id="CAF1277446.1"/>
    </source>
</evidence>
<organism evidence="2 3">
    <name type="scientific">Adineta ricciae</name>
    <name type="common">Rotifer</name>
    <dbReference type="NCBI Taxonomy" id="249248"/>
    <lineage>
        <taxon>Eukaryota</taxon>
        <taxon>Metazoa</taxon>
        <taxon>Spiralia</taxon>
        <taxon>Gnathifera</taxon>
        <taxon>Rotifera</taxon>
        <taxon>Eurotatoria</taxon>
        <taxon>Bdelloidea</taxon>
        <taxon>Adinetida</taxon>
        <taxon>Adinetidae</taxon>
        <taxon>Adineta</taxon>
    </lineage>
</organism>
<accession>A0A815C086</accession>
<keyword evidence="1" id="KW-0732">Signal</keyword>
<feature type="signal peptide" evidence="1">
    <location>
        <begin position="1"/>
        <end position="22"/>
    </location>
</feature>
<dbReference type="AlphaFoldDB" id="A0A815C086"/>
<proteinExistence type="predicted"/>
<evidence type="ECO:0000256" key="1">
    <source>
        <dbReference type="SAM" id="SignalP"/>
    </source>
</evidence>
<reference evidence="2" key="1">
    <citation type="submission" date="2021-02" db="EMBL/GenBank/DDBJ databases">
        <authorList>
            <person name="Nowell W R."/>
        </authorList>
    </citation>
    <scope>NUCLEOTIDE SEQUENCE</scope>
</reference>
<dbReference type="Proteomes" id="UP000663852">
    <property type="component" value="Unassembled WGS sequence"/>
</dbReference>
<dbReference type="EMBL" id="CAJNOJ010000197">
    <property type="protein sequence ID" value="CAF1277446.1"/>
    <property type="molecule type" value="Genomic_DNA"/>
</dbReference>
<gene>
    <name evidence="2" type="ORF">EDS130_LOCUS29356</name>
</gene>
<protein>
    <submittedName>
        <fullName evidence="2">Uncharacterized protein</fullName>
    </submittedName>
</protein>
<comment type="caution">
    <text evidence="2">The sequence shown here is derived from an EMBL/GenBank/DDBJ whole genome shotgun (WGS) entry which is preliminary data.</text>
</comment>
<feature type="chain" id="PRO_5032919632" evidence="1">
    <location>
        <begin position="23"/>
        <end position="159"/>
    </location>
</feature>
<evidence type="ECO:0000313" key="3">
    <source>
        <dbReference type="Proteomes" id="UP000663852"/>
    </source>
</evidence>